<reference evidence="3" key="1">
    <citation type="submission" date="2022-11" db="UniProtKB">
        <authorList>
            <consortium name="WormBaseParasite"/>
        </authorList>
    </citation>
    <scope>IDENTIFICATION</scope>
</reference>
<feature type="region of interest" description="Disordered" evidence="1">
    <location>
        <begin position="130"/>
        <end position="170"/>
    </location>
</feature>
<sequence>MASSLPPPPLGHQLPTMAAGVGRGRDETREERVDGAVRVSRHLLRRLVDRGVGGAERAEGFAFVLPSRRRSSSSSLSLRVERTASTYLTWVCANAIRLARGCRRRGGSSNMYLNMSDIAVLIASESGQGWGGGGGVGGRRDAASSPKMTSCSRGNRQSTETIRSTVGRRG</sequence>
<name>A0A914WKI5_9BILA</name>
<evidence type="ECO:0000313" key="2">
    <source>
        <dbReference type="Proteomes" id="UP000887566"/>
    </source>
</evidence>
<feature type="compositionally biased region" description="Polar residues" evidence="1">
    <location>
        <begin position="146"/>
        <end position="164"/>
    </location>
</feature>
<dbReference type="AlphaFoldDB" id="A0A914WKI5"/>
<feature type="compositionally biased region" description="Pro residues" evidence="1">
    <location>
        <begin position="1"/>
        <end position="10"/>
    </location>
</feature>
<feature type="region of interest" description="Disordered" evidence="1">
    <location>
        <begin position="1"/>
        <end position="31"/>
    </location>
</feature>
<organism evidence="2 3">
    <name type="scientific">Plectus sambesii</name>
    <dbReference type="NCBI Taxonomy" id="2011161"/>
    <lineage>
        <taxon>Eukaryota</taxon>
        <taxon>Metazoa</taxon>
        <taxon>Ecdysozoa</taxon>
        <taxon>Nematoda</taxon>
        <taxon>Chromadorea</taxon>
        <taxon>Plectida</taxon>
        <taxon>Plectina</taxon>
        <taxon>Plectoidea</taxon>
        <taxon>Plectidae</taxon>
        <taxon>Plectus</taxon>
    </lineage>
</organism>
<protein>
    <submittedName>
        <fullName evidence="3">Uncharacterized protein</fullName>
    </submittedName>
</protein>
<proteinExistence type="predicted"/>
<evidence type="ECO:0000313" key="3">
    <source>
        <dbReference type="WBParaSite" id="PSAMB.scaffold43size100268.g1226.t1"/>
    </source>
</evidence>
<accession>A0A914WKI5</accession>
<dbReference type="WBParaSite" id="PSAMB.scaffold43size100268.g1226.t1">
    <property type="protein sequence ID" value="PSAMB.scaffold43size100268.g1226.t1"/>
    <property type="gene ID" value="PSAMB.scaffold43size100268.g1226"/>
</dbReference>
<keyword evidence="2" id="KW-1185">Reference proteome</keyword>
<dbReference type="Proteomes" id="UP000887566">
    <property type="component" value="Unplaced"/>
</dbReference>
<evidence type="ECO:0000256" key="1">
    <source>
        <dbReference type="SAM" id="MobiDB-lite"/>
    </source>
</evidence>